<dbReference type="EMBL" id="JAPDNS010000001">
    <property type="protein sequence ID" value="MCW3483350.1"/>
    <property type="molecule type" value="Genomic_DNA"/>
</dbReference>
<dbReference type="Pfam" id="PF22036">
    <property type="entry name" value="MoaF_like"/>
    <property type="match status" value="1"/>
</dbReference>
<evidence type="ECO:0000313" key="3">
    <source>
        <dbReference type="Proteomes" id="UP001207742"/>
    </source>
</evidence>
<keyword evidence="3" id="KW-1185">Reference proteome</keyword>
<reference evidence="2 3" key="1">
    <citation type="submission" date="2022-10" db="EMBL/GenBank/DDBJ databases">
        <title>Chitinophaga nivalis PC15 sp. nov., isolated from Pyeongchang county, South Korea.</title>
        <authorList>
            <person name="Trinh H.N."/>
        </authorList>
    </citation>
    <scope>NUCLEOTIDE SEQUENCE [LARGE SCALE GENOMIC DNA]</scope>
    <source>
        <strain evidence="2 3">PC14</strain>
    </source>
</reference>
<accession>A0ABT3IHA5</accession>
<comment type="caution">
    <text evidence="2">The sequence shown here is derived from an EMBL/GenBank/DDBJ whole genome shotgun (WGS) entry which is preliminary data.</text>
</comment>
<evidence type="ECO:0000259" key="1">
    <source>
        <dbReference type="Pfam" id="PF22036"/>
    </source>
</evidence>
<dbReference type="InterPro" id="IPR012674">
    <property type="entry name" value="Calycin"/>
</dbReference>
<dbReference type="RefSeq" id="WP_264728593.1">
    <property type="nucleotide sequence ID" value="NZ_JAPDNR010000001.1"/>
</dbReference>
<evidence type="ECO:0000313" key="2">
    <source>
        <dbReference type="EMBL" id="MCW3483350.1"/>
    </source>
</evidence>
<gene>
    <name evidence="2" type="ORF">OL497_05560</name>
</gene>
<dbReference type="Proteomes" id="UP001207742">
    <property type="component" value="Unassembled WGS sequence"/>
</dbReference>
<sequence length="101" mass="11414">MYTFFFGRKFRVDYAGLSANNFYSEDGNVVSYEITDGPGKGAKGESPCEWHQIADGIFAISWQEASGATVVHIDNFPEGHSQTFFTTPDMKFYRLQGQLQR</sequence>
<dbReference type="Gene3D" id="2.40.128.20">
    <property type="match status" value="1"/>
</dbReference>
<feature type="domain" description="MoaF-like" evidence="1">
    <location>
        <begin position="7"/>
        <end position="99"/>
    </location>
</feature>
<proteinExistence type="predicted"/>
<protein>
    <recommendedName>
        <fullName evidence="1">MoaF-like domain-containing protein</fullName>
    </recommendedName>
</protein>
<organism evidence="2 3">
    <name type="scientific">Chitinophaga nivalis</name>
    <dbReference type="NCBI Taxonomy" id="2991709"/>
    <lineage>
        <taxon>Bacteria</taxon>
        <taxon>Pseudomonadati</taxon>
        <taxon>Bacteroidota</taxon>
        <taxon>Chitinophagia</taxon>
        <taxon>Chitinophagales</taxon>
        <taxon>Chitinophagaceae</taxon>
        <taxon>Chitinophaga</taxon>
    </lineage>
</organism>
<name>A0ABT3IHA5_9BACT</name>
<dbReference type="InterPro" id="IPR053892">
    <property type="entry name" value="MoaF-like"/>
</dbReference>